<dbReference type="InterPro" id="IPR029069">
    <property type="entry name" value="HotDog_dom_sf"/>
</dbReference>
<dbReference type="CDD" id="cd01289">
    <property type="entry name" value="FabA_like"/>
    <property type="match status" value="1"/>
</dbReference>
<sequence length="153" mass="16742">MDFSLPITQVAPLIPQSGEMVLLDKILAFGEDYLQAEAEIRPDHILINAGKLATFSGIEIMAQGVAAWAGIQARQRNEPVRLGYLLGTRKLQLYQEEIAVGSQIIIDVKMSIQDVTGFGVFDCKLIDKATEQVLLEGALNVFSPKDGKIQKEG</sequence>
<evidence type="ECO:0000313" key="2">
    <source>
        <dbReference type="Proteomes" id="UP000229329"/>
    </source>
</evidence>
<keyword evidence="2" id="KW-1185">Reference proteome</keyword>
<comment type="caution">
    <text evidence="1">The sequence shown here is derived from an EMBL/GenBank/DDBJ whole genome shotgun (WGS) entry which is preliminary data.</text>
</comment>
<dbReference type="Pfam" id="PF22817">
    <property type="entry name" value="ApeP-like"/>
    <property type="match status" value="1"/>
</dbReference>
<dbReference type="AlphaFoldDB" id="A0A2M8RZR7"/>
<dbReference type="InterPro" id="IPR016776">
    <property type="entry name" value="ApeP-like_dehydratase"/>
</dbReference>
<dbReference type="EMBL" id="PHHA01000037">
    <property type="protein sequence ID" value="PJG84354.1"/>
    <property type="molecule type" value="Genomic_DNA"/>
</dbReference>
<name>A0A2M8RZR7_9PAST</name>
<reference evidence="1 2" key="1">
    <citation type="submission" date="2017-11" db="EMBL/GenBank/DDBJ databases">
        <title>Reclassification of Bisgaard taxon 7 as Conservatibacter flavescens gen. nov., sp. nov.</title>
        <authorList>
            <person name="Christensen H."/>
        </authorList>
    </citation>
    <scope>NUCLEOTIDE SEQUENCE [LARGE SCALE GENOMIC DNA]</scope>
    <source>
        <strain evidence="1 2">7_4</strain>
    </source>
</reference>
<dbReference type="Gene3D" id="3.10.129.10">
    <property type="entry name" value="Hotdog Thioesterase"/>
    <property type="match status" value="1"/>
</dbReference>
<dbReference type="SUPFAM" id="SSF54637">
    <property type="entry name" value="Thioesterase/thiol ester dehydrase-isomerase"/>
    <property type="match status" value="1"/>
</dbReference>
<proteinExistence type="predicted"/>
<dbReference type="OrthoDB" id="9800188at2"/>
<dbReference type="Proteomes" id="UP000229329">
    <property type="component" value="Unassembled WGS sequence"/>
</dbReference>
<dbReference type="RefSeq" id="WP_100289765.1">
    <property type="nucleotide sequence ID" value="NZ_PHHA01000037.1"/>
</dbReference>
<protein>
    <submittedName>
        <fullName evidence="1">Dehydratase</fullName>
    </submittedName>
</protein>
<dbReference type="PIRSF" id="PIRSF020565">
    <property type="entry name" value="3Ho_Ac_ACP_DH_prd"/>
    <property type="match status" value="1"/>
</dbReference>
<gene>
    <name evidence="1" type="ORF">CVP05_11810</name>
</gene>
<evidence type="ECO:0000313" key="1">
    <source>
        <dbReference type="EMBL" id="PJG84354.1"/>
    </source>
</evidence>
<accession>A0A2M8RZR7</accession>
<organism evidence="1 2">
    <name type="scientific">Conservatibacter flavescens</name>
    <dbReference type="NCBI Taxonomy" id="28161"/>
    <lineage>
        <taxon>Bacteria</taxon>
        <taxon>Pseudomonadati</taxon>
        <taxon>Pseudomonadota</taxon>
        <taxon>Gammaproteobacteria</taxon>
        <taxon>Pasteurellales</taxon>
        <taxon>Pasteurellaceae</taxon>
        <taxon>Conservatibacter</taxon>
    </lineage>
</organism>